<evidence type="ECO:0000313" key="3">
    <source>
        <dbReference type="Proteomes" id="UP000186594"/>
    </source>
</evidence>
<sequence length="249" mass="28138">MTEAWNMMKLPIARDYVSESFKDEAVCSPGFYNAETLVLFIHDAPEVYAQTDPLSNKVELHKSFLLDHANTCIEWIMSQNYGLIDVNVPAMLTGVDDPDYTIESATKELCLYTWDNYIELADAKNVIFFGVGKACAGLINLIGARDVTKRVKASLNFIGQDPIKGIQGDDDLKMWYSKHAISYIASNHPLDPEMKAKRRWGQIKKTPRIAMHEILITGFDDAKYFIEKQICEDPQASGNPELKRKAPEL</sequence>
<evidence type="ECO:0000259" key="1">
    <source>
        <dbReference type="Pfam" id="PF09757"/>
    </source>
</evidence>
<dbReference type="OMA" id="CIEWIMS"/>
<reference evidence="2 3" key="1">
    <citation type="submission" date="2016-04" db="EMBL/GenBank/DDBJ databases">
        <title>Evolutionary innovation and constraint leading to complex multicellularity in the Ascomycota.</title>
        <authorList>
            <person name="Cisse O."/>
            <person name="Nguyen A."/>
            <person name="Hewitt D.A."/>
            <person name="Jedd G."/>
            <person name="Stajich J.E."/>
        </authorList>
    </citation>
    <scope>NUCLEOTIDE SEQUENCE [LARGE SCALE GENOMIC DNA]</scope>
    <source>
        <strain evidence="2 3">DAH-3</strain>
    </source>
</reference>
<name>A0A1U7LTR9_NEOID</name>
<organism evidence="2 3">
    <name type="scientific">Neolecta irregularis (strain DAH-3)</name>
    <dbReference type="NCBI Taxonomy" id="1198029"/>
    <lineage>
        <taxon>Eukaryota</taxon>
        <taxon>Fungi</taxon>
        <taxon>Dikarya</taxon>
        <taxon>Ascomycota</taxon>
        <taxon>Taphrinomycotina</taxon>
        <taxon>Neolectales</taxon>
        <taxon>Neolectaceae</taxon>
        <taxon>Neolecta</taxon>
    </lineage>
</organism>
<dbReference type="OrthoDB" id="424012at2759"/>
<dbReference type="AlphaFoldDB" id="A0A1U7LTR9"/>
<gene>
    <name evidence="2" type="ORF">NEOLI_002293</name>
</gene>
<keyword evidence="3" id="KW-1185">Reference proteome</keyword>
<dbReference type="Pfam" id="PF09757">
    <property type="entry name" value="Arb2-like"/>
    <property type="match status" value="1"/>
</dbReference>
<comment type="caution">
    <text evidence="2">The sequence shown here is derived from an EMBL/GenBank/DDBJ whole genome shotgun (WGS) entry which is preliminary data.</text>
</comment>
<dbReference type="STRING" id="1198029.A0A1U7LTR9"/>
<evidence type="ECO:0000313" key="2">
    <source>
        <dbReference type="EMBL" id="OLL26066.1"/>
    </source>
</evidence>
<dbReference type="EMBL" id="LXFE01000246">
    <property type="protein sequence ID" value="OLL26066.1"/>
    <property type="molecule type" value="Genomic_DNA"/>
</dbReference>
<dbReference type="ESTHER" id="neoid-a0a1u7ltr9">
    <property type="family name" value="Arb2_domain"/>
</dbReference>
<accession>A0A1U7LTR9</accession>
<dbReference type="Proteomes" id="UP000186594">
    <property type="component" value="Unassembled WGS sequence"/>
</dbReference>
<proteinExistence type="predicted"/>
<dbReference type="InterPro" id="IPR019154">
    <property type="entry name" value="Arb2-like_domain"/>
</dbReference>
<protein>
    <submittedName>
        <fullName evidence="2">Histone deacetylase clr3</fullName>
    </submittedName>
</protein>
<feature type="domain" description="Arb2-like" evidence="1">
    <location>
        <begin position="1"/>
        <end position="231"/>
    </location>
</feature>